<dbReference type="HOGENOM" id="CLU_2822921_0_0_9"/>
<reference evidence="1 2" key="1">
    <citation type="journal article" date="2010" name="PLoS ONE">
        <title>The glycobiome of the rumen bacterium Butyrivibrio proteoclasticus B316(T) highlights adaptation to a polysaccharide-rich environment.</title>
        <authorList>
            <person name="Kelly W.J."/>
            <person name="Leahy S.C."/>
            <person name="Altermann E."/>
            <person name="Yeoman C.J."/>
            <person name="Dunne J.C."/>
            <person name="Kong Z."/>
            <person name="Pacheco D.M."/>
            <person name="Li D."/>
            <person name="Noel S.J."/>
            <person name="Moon C.D."/>
            <person name="Cookson A.L."/>
            <person name="Attwood G.T."/>
        </authorList>
    </citation>
    <scope>NUCLEOTIDE SEQUENCE [LARGE SCALE GENOMIC DNA]</scope>
    <source>
        <strain evidence="2">ATCC 51982 / DSM 14932 / B316</strain>
        <plasmid evidence="2">Plasmid pCY360</plasmid>
    </source>
</reference>
<dbReference type="Proteomes" id="UP000001299">
    <property type="component" value="Plasmid pCY360"/>
</dbReference>
<sequence>MKLDGFLMYIDNDTQLVVKKEDGNHNFNEVFKGSVVDWNIRPVEPNCIVRGATVADNSLVIHISED</sequence>
<evidence type="ECO:0000313" key="2">
    <source>
        <dbReference type="Proteomes" id="UP000001299"/>
    </source>
</evidence>
<accession>E0S3W5</accession>
<dbReference type="AlphaFoldDB" id="E0S3W5"/>
<dbReference type="EMBL" id="CP001812">
    <property type="protein sequence ID" value="ADL36097.1"/>
    <property type="molecule type" value="Genomic_DNA"/>
</dbReference>
<gene>
    <name evidence="1" type="ordered locus">bpr_II159</name>
</gene>
<name>E0S3W5_BUTPB</name>
<protein>
    <submittedName>
        <fullName evidence="1">Uncharacterized protein</fullName>
    </submittedName>
</protein>
<organism evidence="1 2">
    <name type="scientific">Butyrivibrio proteoclasticus (strain ATCC 51982 / DSM 14932 / B316)</name>
    <name type="common">Clostridium proteoclasticum</name>
    <dbReference type="NCBI Taxonomy" id="515622"/>
    <lineage>
        <taxon>Bacteria</taxon>
        <taxon>Bacillati</taxon>
        <taxon>Bacillota</taxon>
        <taxon>Clostridia</taxon>
        <taxon>Lachnospirales</taxon>
        <taxon>Lachnospiraceae</taxon>
        <taxon>Butyrivibrio</taxon>
    </lineage>
</organism>
<keyword evidence="2" id="KW-1185">Reference proteome</keyword>
<dbReference type="RefSeq" id="WP_013282746.1">
    <property type="nucleotide sequence ID" value="NC_014389.1"/>
</dbReference>
<proteinExistence type="predicted"/>
<keyword evidence="1" id="KW-0614">Plasmid</keyword>
<dbReference type="KEGG" id="bpb:bpr_II159"/>
<evidence type="ECO:0000313" key="1">
    <source>
        <dbReference type="EMBL" id="ADL36097.1"/>
    </source>
</evidence>
<geneLocation type="plasmid" evidence="1 2">
    <name>pCY360</name>
</geneLocation>